<dbReference type="InterPro" id="IPR006963">
    <property type="entry name" value="Mopterin_OxRdtase_4Fe-4S_dom"/>
</dbReference>
<name>A0A7W7EV86_9SPHN</name>
<gene>
    <name evidence="6" type="ORF">GGR37_001284</name>
</gene>
<dbReference type="Pfam" id="PF00384">
    <property type="entry name" value="Molybdopterin"/>
    <property type="match status" value="1"/>
</dbReference>
<feature type="domain" description="4Fe-4S Mo/W bis-MGD-type" evidence="5">
    <location>
        <begin position="14"/>
        <end position="70"/>
    </location>
</feature>
<evidence type="ECO:0000256" key="4">
    <source>
        <dbReference type="ARBA" id="ARBA00023014"/>
    </source>
</evidence>
<dbReference type="Proteomes" id="UP000538566">
    <property type="component" value="Unassembled WGS sequence"/>
</dbReference>
<dbReference type="InterPro" id="IPR050612">
    <property type="entry name" value="Prok_Mopterin_Oxidored"/>
</dbReference>
<dbReference type="Gene3D" id="2.20.25.90">
    <property type="entry name" value="ADC-like domains"/>
    <property type="match status" value="1"/>
</dbReference>
<dbReference type="Gene3D" id="3.40.50.740">
    <property type="match status" value="1"/>
</dbReference>
<dbReference type="EC" id="1.17.1.9" evidence="6"/>
<proteinExistence type="inferred from homology"/>
<keyword evidence="4" id="KW-0411">Iron-sulfur</keyword>
<reference evidence="6 7" key="1">
    <citation type="submission" date="2020-08" db="EMBL/GenBank/DDBJ databases">
        <title>Genomic Encyclopedia of Type Strains, Phase IV (KMG-IV): sequencing the most valuable type-strain genomes for metagenomic binning, comparative biology and taxonomic classification.</title>
        <authorList>
            <person name="Goeker M."/>
        </authorList>
    </citation>
    <scope>NUCLEOTIDE SEQUENCE [LARGE SCALE GENOMIC DNA]</scope>
    <source>
        <strain evidence="6 7">DSM 17507</strain>
    </source>
</reference>
<dbReference type="InterPro" id="IPR009010">
    <property type="entry name" value="Asp_de-COase-like_dom_sf"/>
</dbReference>
<dbReference type="InterPro" id="IPR006657">
    <property type="entry name" value="MoPterin_dinucl-bd_dom"/>
</dbReference>
<evidence type="ECO:0000256" key="3">
    <source>
        <dbReference type="ARBA" id="ARBA00023004"/>
    </source>
</evidence>
<evidence type="ECO:0000313" key="6">
    <source>
        <dbReference type="EMBL" id="MBB4613025.1"/>
    </source>
</evidence>
<dbReference type="Pfam" id="PF01568">
    <property type="entry name" value="Molydop_binding"/>
    <property type="match status" value="1"/>
</dbReference>
<dbReference type="PANTHER" id="PTHR43742">
    <property type="entry name" value="TRIMETHYLAMINE-N-OXIDE REDUCTASE"/>
    <property type="match status" value="1"/>
</dbReference>
<dbReference type="Gene3D" id="3.40.228.10">
    <property type="entry name" value="Dimethylsulfoxide Reductase, domain 2"/>
    <property type="match status" value="1"/>
</dbReference>
<comment type="similarity">
    <text evidence="1">Belongs to the prokaryotic molybdopterin-containing oxidoreductase family.</text>
</comment>
<dbReference type="PANTHER" id="PTHR43742:SF6">
    <property type="entry name" value="OXIDOREDUCTASE YYAE-RELATED"/>
    <property type="match status" value="1"/>
</dbReference>
<dbReference type="Gene3D" id="2.40.40.20">
    <property type="match status" value="1"/>
</dbReference>
<dbReference type="Pfam" id="PF04879">
    <property type="entry name" value="Molybdop_Fe4S4"/>
    <property type="match status" value="1"/>
</dbReference>
<dbReference type="PROSITE" id="PS51669">
    <property type="entry name" value="4FE4S_MOW_BIS_MGD"/>
    <property type="match status" value="1"/>
</dbReference>
<keyword evidence="7" id="KW-1185">Reference proteome</keyword>
<dbReference type="SMART" id="SM00926">
    <property type="entry name" value="Molybdop_Fe4S4"/>
    <property type="match status" value="1"/>
</dbReference>
<keyword evidence="6" id="KW-0560">Oxidoreductase</keyword>
<evidence type="ECO:0000313" key="7">
    <source>
        <dbReference type="Proteomes" id="UP000538566"/>
    </source>
</evidence>
<keyword evidence="2" id="KW-0479">Metal-binding</keyword>
<protein>
    <submittedName>
        <fullName evidence="6">Formate dehydrogenase</fullName>
        <ecNumber evidence="6">1.17.1.9</ecNumber>
    </submittedName>
</protein>
<evidence type="ECO:0000256" key="2">
    <source>
        <dbReference type="ARBA" id="ARBA00022723"/>
    </source>
</evidence>
<sequence>MTDSTSITRVPGADGDHVTYCRICEALCGLIARVEGGKIVRILPDRANPHSRGHICVKGPALADVAYDPDRVTAPLKRIGGPGEFAAVSWDEALDEIAGRLSASIESHGANSFAVNAGNPPSMGWPSSLAAPFFQAAMGASRMYSPASEDISSVVLATELMFGTHAFLFPDLAECDHLLIFGSNPLVSHGSLVIAPRFKEDLDQIAKRGRVLVIDPRHTETARKHEHVPIIPGGDVWLIGAMLNTLIEENLIDSSFIAAHASGMNELAAAMEWLTPEVAAPRCGIAAETIRTMARDFAIAPRAAAMGRIGICRGEFATLTNLFVHMLNVIAGKFHRPGGYGWGHGGTASDTQYRGISPGARHGAIPSRVSGLPSVWGAQASVTFLEEMLTPGEGQIRSLLVVGANPVMSMPGGPDLPKGFAQLDLMVALDLYITETTRHADFVLPVTTALEREDINLFFMNHMVRPFAQHVDAVIPPVGDARMEFDILRDLAARMGRAEAFGKAAPFEMADAALRAGVEGRNGLSVERLRAAPHGMMIEGGRWDFDFTKRLGHADGKIHFWSEPIAAEIARLRQAPAWNPSSLRLINLRKLRSINSWMHNVEGLVRSDRASLLMHPDDAMARGIEDGGKAELSTSRGRIVVNVEISKEMLAGVVCYPHGWGHEGGWQRARATDGANLNMIAPAGPQSAERLSGMSNLEGFAVEVRALA</sequence>
<organism evidence="6 7">
    <name type="scientific">Novosphingobium taihuense</name>
    <dbReference type="NCBI Taxonomy" id="260085"/>
    <lineage>
        <taxon>Bacteria</taxon>
        <taxon>Pseudomonadati</taxon>
        <taxon>Pseudomonadota</taxon>
        <taxon>Alphaproteobacteria</taxon>
        <taxon>Sphingomonadales</taxon>
        <taxon>Sphingomonadaceae</taxon>
        <taxon>Novosphingobium</taxon>
    </lineage>
</organism>
<dbReference type="EMBL" id="JACHOA010000002">
    <property type="protein sequence ID" value="MBB4613025.1"/>
    <property type="molecule type" value="Genomic_DNA"/>
</dbReference>
<dbReference type="SUPFAM" id="SSF53706">
    <property type="entry name" value="Formate dehydrogenase/DMSO reductase, domains 1-3"/>
    <property type="match status" value="1"/>
</dbReference>
<dbReference type="GO" id="GO:0046872">
    <property type="term" value="F:metal ion binding"/>
    <property type="evidence" value="ECO:0007669"/>
    <property type="project" value="UniProtKB-KW"/>
</dbReference>
<dbReference type="GO" id="GO:0043546">
    <property type="term" value="F:molybdopterin cofactor binding"/>
    <property type="evidence" value="ECO:0007669"/>
    <property type="project" value="InterPro"/>
</dbReference>
<keyword evidence="3" id="KW-0408">Iron</keyword>
<comment type="caution">
    <text evidence="6">The sequence shown here is derived from an EMBL/GenBank/DDBJ whole genome shotgun (WGS) entry which is preliminary data.</text>
</comment>
<accession>A0A7W7EV86</accession>
<dbReference type="SUPFAM" id="SSF50692">
    <property type="entry name" value="ADC-like"/>
    <property type="match status" value="1"/>
</dbReference>
<evidence type="ECO:0000259" key="5">
    <source>
        <dbReference type="PROSITE" id="PS51669"/>
    </source>
</evidence>
<evidence type="ECO:0000256" key="1">
    <source>
        <dbReference type="ARBA" id="ARBA00010312"/>
    </source>
</evidence>
<dbReference type="AlphaFoldDB" id="A0A7W7EV86"/>
<dbReference type="GO" id="GO:0051536">
    <property type="term" value="F:iron-sulfur cluster binding"/>
    <property type="evidence" value="ECO:0007669"/>
    <property type="project" value="UniProtKB-KW"/>
</dbReference>
<dbReference type="GO" id="GO:0008863">
    <property type="term" value="F:formate dehydrogenase (NAD+) activity"/>
    <property type="evidence" value="ECO:0007669"/>
    <property type="project" value="UniProtKB-EC"/>
</dbReference>
<dbReference type="RefSeq" id="WP_144905174.1">
    <property type="nucleotide sequence ID" value="NZ_JACHOA010000002.1"/>
</dbReference>
<dbReference type="OrthoDB" id="9759518at2"/>
<dbReference type="InterPro" id="IPR006656">
    <property type="entry name" value="Mopterin_OxRdtase"/>
</dbReference>